<evidence type="ECO:0000256" key="1">
    <source>
        <dbReference type="SAM" id="SignalP"/>
    </source>
</evidence>
<feature type="signal peptide" evidence="1">
    <location>
        <begin position="1"/>
        <end position="20"/>
    </location>
</feature>
<feature type="chain" id="PRO_5018540224" description="Ferrochelatase" evidence="1">
    <location>
        <begin position="21"/>
        <end position="72"/>
    </location>
</feature>
<dbReference type="EMBL" id="SAVA01000006">
    <property type="protein sequence ID" value="RWR51563.1"/>
    <property type="molecule type" value="Genomic_DNA"/>
</dbReference>
<evidence type="ECO:0000313" key="2">
    <source>
        <dbReference type="EMBL" id="RWR51563.1"/>
    </source>
</evidence>
<gene>
    <name evidence="2" type="ORF">EOW66_11290</name>
</gene>
<dbReference type="RefSeq" id="WP_113899731.1">
    <property type="nucleotide sequence ID" value="NZ_JBHSOM010000026.1"/>
</dbReference>
<dbReference type="Proteomes" id="UP000288071">
    <property type="component" value="Unassembled WGS sequence"/>
</dbReference>
<keyword evidence="1" id="KW-0732">Signal</keyword>
<reference evidence="2 3" key="1">
    <citation type="submission" date="2019-01" db="EMBL/GenBank/DDBJ databases">
        <title>Sinorhodobacter populi sp. nov. isolated from the symptomatic bark tissue of Populus euramericana canker.</title>
        <authorList>
            <person name="Xu G."/>
        </authorList>
    </citation>
    <scope>NUCLEOTIDE SEQUENCE [LARGE SCALE GENOMIC DNA]</scope>
    <source>
        <strain evidence="2 3">CGMCC 1.12963</strain>
    </source>
</reference>
<evidence type="ECO:0008006" key="4">
    <source>
        <dbReference type="Google" id="ProtNLM"/>
    </source>
</evidence>
<accession>A0A3S3PFB1</accession>
<keyword evidence="3" id="KW-1185">Reference proteome</keyword>
<comment type="caution">
    <text evidence="2">The sequence shown here is derived from an EMBL/GenBank/DDBJ whole genome shotgun (WGS) entry which is preliminary data.</text>
</comment>
<reference evidence="3" key="2">
    <citation type="submission" date="2019-01" db="EMBL/GenBank/DDBJ databases">
        <title>Sinorhodobacter populi sp. nov. isolated from the symptomatic bark tissue of Populus euramericana canker.</title>
        <authorList>
            <person name="Li Y."/>
        </authorList>
    </citation>
    <scope>NUCLEOTIDE SEQUENCE [LARGE SCALE GENOMIC DNA]</scope>
    <source>
        <strain evidence="3">CGMCC 1.12963</strain>
    </source>
</reference>
<proteinExistence type="predicted"/>
<dbReference type="AlphaFoldDB" id="A0A3S3PFB1"/>
<name>A0A3S3PFB1_9RHOB</name>
<protein>
    <recommendedName>
        <fullName evidence="4">Ferrochelatase</fullName>
    </recommendedName>
</protein>
<organism evidence="2 3">
    <name type="scientific">Paenirhodobacter huangdaonensis</name>
    <dbReference type="NCBI Taxonomy" id="2501515"/>
    <lineage>
        <taxon>Bacteria</taxon>
        <taxon>Pseudomonadati</taxon>
        <taxon>Pseudomonadota</taxon>
        <taxon>Alphaproteobacteria</taxon>
        <taxon>Rhodobacterales</taxon>
        <taxon>Rhodobacter group</taxon>
        <taxon>Paenirhodobacter</taxon>
    </lineage>
</organism>
<sequence length="72" mass="6926">MRKLLLTATVLSFAAPAAFAGGYEKPIIETEPVVVAAPSTSNPALVVPAVLLLALAVAAGGSSSSSTSGAGS</sequence>
<evidence type="ECO:0000313" key="3">
    <source>
        <dbReference type="Proteomes" id="UP000288071"/>
    </source>
</evidence>